<organism evidence="1 2">
    <name type="scientific">Nostoc sphaeroides CCNUC1</name>
    <dbReference type="NCBI Taxonomy" id="2653204"/>
    <lineage>
        <taxon>Bacteria</taxon>
        <taxon>Bacillati</taxon>
        <taxon>Cyanobacteriota</taxon>
        <taxon>Cyanophyceae</taxon>
        <taxon>Nostocales</taxon>
        <taxon>Nostocaceae</taxon>
        <taxon>Nostoc</taxon>
    </lineage>
</organism>
<sequence>MVEGESHIQVRVRVLKRSIPSPNSDEVMSILICHILARSL</sequence>
<accession>A0A5P8VZ85</accession>
<name>A0A5P8VZ85_9NOSO</name>
<proteinExistence type="predicted"/>
<dbReference type="Proteomes" id="UP000326678">
    <property type="component" value="Chromosome Gxm1"/>
</dbReference>
<dbReference type="RefSeq" id="WP_267313661.1">
    <property type="nucleotide sequence ID" value="NZ_CP045226.1"/>
</dbReference>
<dbReference type="KEGG" id="nsh:GXM_02843"/>
<keyword evidence="2" id="KW-1185">Reference proteome</keyword>
<gene>
    <name evidence="1" type="ORF">GXM_02843</name>
</gene>
<protein>
    <submittedName>
        <fullName evidence="1">Uncharacterized protein</fullName>
    </submittedName>
</protein>
<evidence type="ECO:0000313" key="1">
    <source>
        <dbReference type="EMBL" id="QFS45366.1"/>
    </source>
</evidence>
<evidence type="ECO:0000313" key="2">
    <source>
        <dbReference type="Proteomes" id="UP000326678"/>
    </source>
</evidence>
<dbReference type="EMBL" id="CP045226">
    <property type="protein sequence ID" value="QFS45366.1"/>
    <property type="molecule type" value="Genomic_DNA"/>
</dbReference>
<reference evidence="1 2" key="1">
    <citation type="submission" date="2019-10" db="EMBL/GenBank/DDBJ databases">
        <title>Genomic and transcriptomic insights into the perfect genentic adaptation of a filamentous nitrogen-fixing cyanobacterium to rice fields.</title>
        <authorList>
            <person name="Chen Z."/>
        </authorList>
    </citation>
    <scope>NUCLEOTIDE SEQUENCE [LARGE SCALE GENOMIC DNA]</scope>
    <source>
        <strain evidence="1">CCNUC1</strain>
    </source>
</reference>
<dbReference type="AlphaFoldDB" id="A0A5P8VZ85"/>